<evidence type="ECO:0000313" key="3">
    <source>
        <dbReference type="Proteomes" id="UP000040926"/>
    </source>
</evidence>
<evidence type="ECO:0000256" key="1">
    <source>
        <dbReference type="SAM" id="MobiDB-lite"/>
    </source>
</evidence>
<gene>
    <name evidence="2" type="ORF">ERS008175_03706</name>
</gene>
<proteinExistence type="predicted"/>
<dbReference type="Proteomes" id="UP000040926">
    <property type="component" value="Unassembled WGS sequence"/>
</dbReference>
<sequence>MLLANKKRTPYLLMIDPPEGGEPSGINGHEVMEY</sequence>
<dbReference type="AlphaFoldDB" id="A0ABC9KQR1"/>
<accession>A0ABC9KQR1</accession>
<organism evidence="2 3">
    <name type="scientific">Shigella sonnei</name>
    <dbReference type="NCBI Taxonomy" id="624"/>
    <lineage>
        <taxon>Bacteria</taxon>
        <taxon>Pseudomonadati</taxon>
        <taxon>Pseudomonadota</taxon>
        <taxon>Gammaproteobacteria</taxon>
        <taxon>Enterobacterales</taxon>
        <taxon>Enterobacteriaceae</taxon>
        <taxon>Shigella</taxon>
    </lineage>
</organism>
<name>A0ABC9KQR1_SHISO</name>
<dbReference type="EMBL" id="CXEC01000152">
    <property type="protein sequence ID" value="CSR97075.1"/>
    <property type="molecule type" value="Genomic_DNA"/>
</dbReference>
<comment type="caution">
    <text evidence="2">The sequence shown here is derived from an EMBL/GenBank/DDBJ whole genome shotgun (WGS) entry which is preliminary data.</text>
</comment>
<protein>
    <submittedName>
        <fullName evidence="2">Uncharacterized protein</fullName>
    </submittedName>
</protein>
<reference evidence="2 3" key="1">
    <citation type="submission" date="2015-07" db="EMBL/GenBank/DDBJ databases">
        <authorList>
            <consortium name="Pathogen Informatics"/>
        </authorList>
    </citation>
    <scope>NUCLEOTIDE SEQUENCE [LARGE SCALE GENOMIC DNA]</scope>
    <source>
        <strain evidence="2 3">20003593_1361393</strain>
    </source>
</reference>
<feature type="region of interest" description="Disordered" evidence="1">
    <location>
        <begin position="14"/>
        <end position="34"/>
    </location>
</feature>
<evidence type="ECO:0000313" key="2">
    <source>
        <dbReference type="EMBL" id="CSR97075.1"/>
    </source>
</evidence>